<accession>A0A162LXZ8</accession>
<dbReference type="InterPro" id="IPR017853">
    <property type="entry name" value="GH"/>
</dbReference>
<protein>
    <submittedName>
        <fullName evidence="2">Chitinase 18-18</fullName>
    </submittedName>
</protein>
<organism evidence="2 3">
    <name type="scientific">Metarhizium rileyi (strain RCEF 4871)</name>
    <name type="common">Nomuraea rileyi</name>
    <dbReference type="NCBI Taxonomy" id="1649241"/>
    <lineage>
        <taxon>Eukaryota</taxon>
        <taxon>Fungi</taxon>
        <taxon>Dikarya</taxon>
        <taxon>Ascomycota</taxon>
        <taxon>Pezizomycotina</taxon>
        <taxon>Sordariomycetes</taxon>
        <taxon>Hypocreomycetidae</taxon>
        <taxon>Hypocreales</taxon>
        <taxon>Clavicipitaceae</taxon>
        <taxon>Metarhizium</taxon>
    </lineage>
</organism>
<proteinExistence type="predicted"/>
<dbReference type="Gene3D" id="3.20.20.80">
    <property type="entry name" value="Glycosidases"/>
    <property type="match status" value="1"/>
</dbReference>
<feature type="compositionally biased region" description="Polar residues" evidence="1">
    <location>
        <begin position="377"/>
        <end position="386"/>
    </location>
</feature>
<gene>
    <name evidence="2" type="ORF">NOR_02446</name>
</gene>
<dbReference type="EMBL" id="AZHC01000006">
    <property type="protein sequence ID" value="OAA46810.1"/>
    <property type="molecule type" value="Genomic_DNA"/>
</dbReference>
<comment type="caution">
    <text evidence="2">The sequence shown here is derived from an EMBL/GenBank/DDBJ whole genome shotgun (WGS) entry which is preliminary data.</text>
</comment>
<name>A0A162LXZ8_METRR</name>
<feature type="region of interest" description="Disordered" evidence="1">
    <location>
        <begin position="313"/>
        <end position="386"/>
    </location>
</feature>
<evidence type="ECO:0000313" key="3">
    <source>
        <dbReference type="Proteomes" id="UP000243498"/>
    </source>
</evidence>
<dbReference type="STRING" id="1081105.A0A162LXZ8"/>
<dbReference type="AlphaFoldDB" id="A0A162LXZ8"/>
<feature type="compositionally biased region" description="Pro residues" evidence="1">
    <location>
        <begin position="327"/>
        <end position="336"/>
    </location>
</feature>
<reference evidence="2 3" key="1">
    <citation type="journal article" date="2016" name="Genome Biol. Evol.">
        <title>Divergent and convergent evolution of fungal pathogenicity.</title>
        <authorList>
            <person name="Shang Y."/>
            <person name="Xiao G."/>
            <person name="Zheng P."/>
            <person name="Cen K."/>
            <person name="Zhan S."/>
            <person name="Wang C."/>
        </authorList>
    </citation>
    <scope>NUCLEOTIDE SEQUENCE [LARGE SCALE GENOMIC DNA]</scope>
    <source>
        <strain evidence="2 3">RCEF 4871</strain>
    </source>
</reference>
<dbReference type="SUPFAM" id="SSF51445">
    <property type="entry name" value="(Trans)glycosidases"/>
    <property type="match status" value="1"/>
</dbReference>
<dbReference type="Proteomes" id="UP000243498">
    <property type="component" value="Unassembled WGS sequence"/>
</dbReference>
<sequence length="386" mass="42731">MDLSLGGTPGVGDFHSLAGIHAIWGSMNTTRLAEVCDVGVSYVTISMAPNHGSYEYDGYRNFALLCYATALENDDEAVSEEGNLQACDAMFKDIEYCHGQNVKVLLGIGKEFGQIAYKLLGKDNFYYGLHMFMDEDISDSVHAYEHWALTIRDFRNLRSNLFIAATPSCTIGNQNDVLRDYQIDSLFVPFKYASCDSWNDQHVQNRLTVDNVLSNWGQRIVDGESKQAMLFITLNPPELKTATTQPERPAEWLCKYQDKNDNLLGFFLEDSPVNLRLIHRYKSELSSVARFLAEPCPKHLSAPPYSLMPAEIEPTSTVSSAPSSALPLPPLPPLPPLSTDEPPASSALPLSTDEPPATSSGMRPDIESKSKSSMSMPTSNTKCRKK</sequence>
<keyword evidence="3" id="KW-1185">Reference proteome</keyword>
<evidence type="ECO:0000313" key="2">
    <source>
        <dbReference type="EMBL" id="OAA46810.1"/>
    </source>
</evidence>
<evidence type="ECO:0000256" key="1">
    <source>
        <dbReference type="SAM" id="MobiDB-lite"/>
    </source>
</evidence>